<keyword evidence="3" id="KW-1185">Reference proteome</keyword>
<evidence type="ECO:0000313" key="3">
    <source>
        <dbReference type="Proteomes" id="UP001205185"/>
    </source>
</evidence>
<reference evidence="2 3" key="1">
    <citation type="submission" date="2022-06" db="EMBL/GenBank/DDBJ databases">
        <title>Genomic Encyclopedia of Archaeal and Bacterial Type Strains, Phase II (KMG-II): from individual species to whole genera.</title>
        <authorList>
            <person name="Goeker M."/>
        </authorList>
    </citation>
    <scope>NUCLEOTIDE SEQUENCE [LARGE SCALE GENOMIC DNA]</scope>
    <source>
        <strain evidence="2 3">DSM 44255</strain>
    </source>
</reference>
<dbReference type="Pfam" id="PF00550">
    <property type="entry name" value="PP-binding"/>
    <property type="match status" value="1"/>
</dbReference>
<proteinExistence type="predicted"/>
<organism evidence="2 3">
    <name type="scientific">Actinokineospora diospyrosa</name>
    <dbReference type="NCBI Taxonomy" id="103728"/>
    <lineage>
        <taxon>Bacteria</taxon>
        <taxon>Bacillati</taxon>
        <taxon>Actinomycetota</taxon>
        <taxon>Actinomycetes</taxon>
        <taxon>Pseudonocardiales</taxon>
        <taxon>Pseudonocardiaceae</taxon>
        <taxon>Actinokineospora</taxon>
    </lineage>
</organism>
<protein>
    <submittedName>
        <fullName evidence="2">Phosphopantetheine attachment site</fullName>
    </submittedName>
</protein>
<comment type="caution">
    <text evidence="2">The sequence shown here is derived from an EMBL/GenBank/DDBJ whole genome shotgun (WGS) entry which is preliminary data.</text>
</comment>
<accession>A0ABT1IFF8</accession>
<dbReference type="InterPro" id="IPR009081">
    <property type="entry name" value="PP-bd_ACP"/>
</dbReference>
<dbReference type="Gene3D" id="1.10.1200.10">
    <property type="entry name" value="ACP-like"/>
    <property type="match status" value="1"/>
</dbReference>
<evidence type="ECO:0000259" key="1">
    <source>
        <dbReference type="Pfam" id="PF00550"/>
    </source>
</evidence>
<gene>
    <name evidence="2" type="ORF">LV75_003905</name>
</gene>
<sequence>MSEVLGAVTRFVVEEFLPDVRADELDPDLDLVAAGVLDSLGVLRVLAWLQDTFDVPADDVDPADLRSVRAVAGLAAAPVRAG</sequence>
<feature type="domain" description="Carrier" evidence="1">
    <location>
        <begin position="20"/>
        <end position="73"/>
    </location>
</feature>
<dbReference type="RefSeq" id="WP_253888338.1">
    <property type="nucleotide sequence ID" value="NZ_BAAAVB010000005.1"/>
</dbReference>
<dbReference type="Proteomes" id="UP001205185">
    <property type="component" value="Unassembled WGS sequence"/>
</dbReference>
<dbReference type="EMBL" id="JAMTCO010000009">
    <property type="protein sequence ID" value="MCP2271391.1"/>
    <property type="molecule type" value="Genomic_DNA"/>
</dbReference>
<dbReference type="SUPFAM" id="SSF47336">
    <property type="entry name" value="ACP-like"/>
    <property type="match status" value="1"/>
</dbReference>
<name>A0ABT1IFF8_9PSEU</name>
<evidence type="ECO:0000313" key="2">
    <source>
        <dbReference type="EMBL" id="MCP2271391.1"/>
    </source>
</evidence>
<dbReference type="InterPro" id="IPR036736">
    <property type="entry name" value="ACP-like_sf"/>
</dbReference>